<sequence>MHFSSSVGTISQAYLLRYTNSLSYSVTDLFLWRKSKNSLFFLSRYLLPTYFFLNSPWKNSQKIFFFGTTATIVNHQL</sequence>
<evidence type="ECO:0000313" key="1">
    <source>
        <dbReference type="EMBL" id="KHG03122.1"/>
    </source>
</evidence>
<gene>
    <name evidence="1" type="ORF">F383_28057</name>
</gene>
<protein>
    <submittedName>
        <fullName evidence="1">Histone transcription regulator 3</fullName>
    </submittedName>
</protein>
<keyword evidence="2" id="KW-1185">Reference proteome</keyword>
<dbReference type="Proteomes" id="UP000032142">
    <property type="component" value="Unassembled WGS sequence"/>
</dbReference>
<evidence type="ECO:0000313" key="2">
    <source>
        <dbReference type="Proteomes" id="UP000032142"/>
    </source>
</evidence>
<dbReference type="AlphaFoldDB" id="A0A0B0MRW3"/>
<reference evidence="2" key="1">
    <citation type="submission" date="2014-09" db="EMBL/GenBank/DDBJ databases">
        <authorList>
            <person name="Mudge J."/>
            <person name="Ramaraj T."/>
            <person name="Lindquist I.E."/>
            <person name="Bharti A.K."/>
            <person name="Sundararajan A."/>
            <person name="Cameron C.T."/>
            <person name="Woodward J.E."/>
            <person name="May G.D."/>
            <person name="Brubaker C."/>
            <person name="Broadhvest J."/>
            <person name="Wilkins T.A."/>
        </authorList>
    </citation>
    <scope>NUCLEOTIDE SEQUENCE</scope>
    <source>
        <strain evidence="2">cv. AKA8401</strain>
    </source>
</reference>
<organism evidence="1 2">
    <name type="scientific">Gossypium arboreum</name>
    <name type="common">Tree cotton</name>
    <name type="synonym">Gossypium nanking</name>
    <dbReference type="NCBI Taxonomy" id="29729"/>
    <lineage>
        <taxon>Eukaryota</taxon>
        <taxon>Viridiplantae</taxon>
        <taxon>Streptophyta</taxon>
        <taxon>Embryophyta</taxon>
        <taxon>Tracheophyta</taxon>
        <taxon>Spermatophyta</taxon>
        <taxon>Magnoliopsida</taxon>
        <taxon>eudicotyledons</taxon>
        <taxon>Gunneridae</taxon>
        <taxon>Pentapetalae</taxon>
        <taxon>rosids</taxon>
        <taxon>malvids</taxon>
        <taxon>Malvales</taxon>
        <taxon>Malvaceae</taxon>
        <taxon>Malvoideae</taxon>
        <taxon>Gossypium</taxon>
    </lineage>
</organism>
<proteinExistence type="predicted"/>
<name>A0A0B0MRW3_GOSAR</name>
<accession>A0A0B0MRW3</accession>
<dbReference type="EMBL" id="JRRC01326826">
    <property type="protein sequence ID" value="KHG03122.1"/>
    <property type="molecule type" value="Genomic_DNA"/>
</dbReference>
<comment type="caution">
    <text evidence="1">The sequence shown here is derived from an EMBL/GenBank/DDBJ whole genome shotgun (WGS) entry which is preliminary data.</text>
</comment>